<dbReference type="AlphaFoldDB" id="A0A3Q8X2V9"/>
<dbReference type="OrthoDB" id="54751at2"/>
<proteinExistence type="predicted"/>
<evidence type="ECO:0000313" key="1">
    <source>
        <dbReference type="EMBL" id="AZN39234.1"/>
    </source>
</evidence>
<gene>
    <name evidence="1" type="ORF">EJC50_05815</name>
</gene>
<dbReference type="Gene3D" id="3.40.190.10">
    <property type="entry name" value="Periplasmic binding protein-like II"/>
    <property type="match status" value="2"/>
</dbReference>
<dbReference type="KEGG" id="palb:EJC50_05815"/>
<organism evidence="1 2">
    <name type="scientific">Paenibacillus albus</name>
    <dbReference type="NCBI Taxonomy" id="2495582"/>
    <lineage>
        <taxon>Bacteria</taxon>
        <taxon>Bacillati</taxon>
        <taxon>Bacillota</taxon>
        <taxon>Bacilli</taxon>
        <taxon>Bacillales</taxon>
        <taxon>Paenibacillaceae</taxon>
        <taxon>Paenibacillus</taxon>
    </lineage>
</organism>
<dbReference type="Proteomes" id="UP000272528">
    <property type="component" value="Chromosome"/>
</dbReference>
<dbReference type="RefSeq" id="WP_126013562.1">
    <property type="nucleotide sequence ID" value="NZ_CP034437.1"/>
</dbReference>
<accession>A0A3Q8X2V9</accession>
<name>A0A3Q8X2V9_9BACL</name>
<evidence type="ECO:0000313" key="2">
    <source>
        <dbReference type="Proteomes" id="UP000272528"/>
    </source>
</evidence>
<protein>
    <recommendedName>
        <fullName evidence="3">Extracellular solute-binding protein</fullName>
    </recommendedName>
</protein>
<dbReference type="EMBL" id="CP034437">
    <property type="protein sequence ID" value="AZN39234.1"/>
    <property type="molecule type" value="Genomic_DNA"/>
</dbReference>
<dbReference type="SUPFAM" id="SSF53850">
    <property type="entry name" value="Periplasmic binding protein-like II"/>
    <property type="match status" value="1"/>
</dbReference>
<sequence length="542" mass="60638">MMMIAGGFMRGGKTLLAIILLCAGVIQITACKRTEDVPPAKVVNELPVGVPPTTSTNTGNAATSITNDTPITLTVYVDMPWFLVDSFTGPIPEELTKRTGVKLNIIRSKDTNELPAMLARGDLPDIIYSDRLADRLATKETSYAWDLLMNAYTPKFVVSDEEKRLNASSDGHFYTIRNFYQREVDMFNPYTLAGPDTAALTIRDDMMKQLGNPPLHTLADLEQILLGVKAKYPGNIPLLLDEKSQWSKYFKERFGVEGLYQHDGKVQSQLRNPKLLDYYLFLNRLYREGLILPENFTFSHDQYIEKRDSGLAFGFIRNVYDASAANSAYKAAGMSAHAKLVTSPLSNSFVHVSAAIGWAGTYVTKKSHYPDVAIRLLQYLRSEEGQRLMAWGIEGVHWHMSEDGYPVFEEQFLKEKYANYDQWVQKYGVMAWAFGVHGNTANQAAYDPNQPEMMEALRVEKEHTVYEPLLASVNPPSDTQEAGIAGDVEALISGEQTKVILADTQEACVEQFNLMVSKAEALGLSKLENWMSNKYAAVSQKK</sequence>
<evidence type="ECO:0008006" key="3">
    <source>
        <dbReference type="Google" id="ProtNLM"/>
    </source>
</evidence>
<keyword evidence="2" id="KW-1185">Reference proteome</keyword>
<reference evidence="2" key="1">
    <citation type="submission" date="2018-12" db="EMBL/GenBank/DDBJ databases">
        <title>Genome sequence of Peanibacillus sp.</title>
        <authorList>
            <person name="Subramani G."/>
            <person name="Srinivasan S."/>
            <person name="Kim M.K."/>
        </authorList>
    </citation>
    <scope>NUCLEOTIDE SEQUENCE [LARGE SCALE GENOMIC DNA]</scope>
    <source>
        <strain evidence="2">18JY67-1</strain>
    </source>
</reference>